<sequence>MVDFEDILEWPGDSDVVCCVPFRWIYMILVVLCGIGAILFGFIVWCCGIKLEFGNLALFSNNLTKSIKFDEIYYPGFKLTNPWGDFVTFPTTIQSVNISSLPIRPKDSSESNFSLYIMYRFPEITPEQGEYIVKTYYTIENLAKHLTNRFRQVLVDTVSQYSLDTHWLPDGDSCDADNPCRTTLLDALQSSLEDVCSPLGCDIYEFLLYPPDVSDAIEDSITERAVFVQGIQNQIKRHGDSDEGITGLQEVVNENNVSEAQGELDARNTELEGDLEASMLITDASSLGLLVESYGDSIPIFRMLCDTPPDGWKDKIKDNECLPDPTDHAADNFIYQAMTEFDTLESFMACDNIVGSEDTVSDSERIMDLKILESIRNGFNEAIFEV</sequence>
<feature type="transmembrane region" description="Helical" evidence="1">
    <location>
        <begin position="24"/>
        <end position="47"/>
    </location>
</feature>
<dbReference type="InterPro" id="IPR001107">
    <property type="entry name" value="Band_7"/>
</dbReference>
<keyword evidence="1" id="KW-0472">Membrane</keyword>
<dbReference type="Proteomes" id="UP001057375">
    <property type="component" value="Unassembled WGS sequence"/>
</dbReference>
<protein>
    <recommendedName>
        <fullName evidence="2">Band 7 domain-containing protein</fullName>
    </recommendedName>
</protein>
<feature type="domain" description="Band 7" evidence="2">
    <location>
        <begin position="68"/>
        <end position="227"/>
    </location>
</feature>
<comment type="caution">
    <text evidence="3">The sequence shown here is derived from an EMBL/GenBank/DDBJ whole genome shotgun (WGS) entry which is preliminary data.</text>
</comment>
<evidence type="ECO:0000313" key="3">
    <source>
        <dbReference type="EMBL" id="GKT36079.1"/>
    </source>
</evidence>
<keyword evidence="4" id="KW-1185">Reference proteome</keyword>
<gene>
    <name evidence="3" type="ORF">ADUPG1_009109</name>
</gene>
<keyword evidence="1" id="KW-0812">Transmembrane</keyword>
<organism evidence="3 4">
    <name type="scientific">Aduncisulcus paluster</name>
    <dbReference type="NCBI Taxonomy" id="2918883"/>
    <lineage>
        <taxon>Eukaryota</taxon>
        <taxon>Metamonada</taxon>
        <taxon>Carpediemonas-like organisms</taxon>
        <taxon>Aduncisulcus</taxon>
    </lineage>
</organism>
<accession>A0ABQ5KUI2</accession>
<reference evidence="3" key="1">
    <citation type="submission" date="2022-03" db="EMBL/GenBank/DDBJ databases">
        <title>Draft genome sequence of Aduncisulcus paluster, a free-living microaerophilic Fornicata.</title>
        <authorList>
            <person name="Yuyama I."/>
            <person name="Kume K."/>
            <person name="Tamura T."/>
            <person name="Inagaki Y."/>
            <person name="Hashimoto T."/>
        </authorList>
    </citation>
    <scope>NUCLEOTIDE SEQUENCE</scope>
    <source>
        <strain evidence="3">NY0171</strain>
    </source>
</reference>
<name>A0ABQ5KUI2_9EUKA</name>
<keyword evidence="1" id="KW-1133">Transmembrane helix</keyword>
<dbReference type="EMBL" id="BQXS01011137">
    <property type="protein sequence ID" value="GKT36079.1"/>
    <property type="molecule type" value="Genomic_DNA"/>
</dbReference>
<evidence type="ECO:0000259" key="2">
    <source>
        <dbReference type="Pfam" id="PF01145"/>
    </source>
</evidence>
<evidence type="ECO:0000256" key="1">
    <source>
        <dbReference type="SAM" id="Phobius"/>
    </source>
</evidence>
<dbReference type="Pfam" id="PF01145">
    <property type="entry name" value="Band_7"/>
    <property type="match status" value="1"/>
</dbReference>
<proteinExistence type="predicted"/>
<evidence type="ECO:0000313" key="4">
    <source>
        <dbReference type="Proteomes" id="UP001057375"/>
    </source>
</evidence>